<proteinExistence type="predicted"/>
<dbReference type="EMBL" id="JADBDZ010000001">
    <property type="protein sequence ID" value="MBE1538032.1"/>
    <property type="molecule type" value="Genomic_DNA"/>
</dbReference>
<name>A0ABR9K5E1_9ACTN</name>
<feature type="transmembrane region" description="Helical" evidence="2">
    <location>
        <begin position="81"/>
        <end position="106"/>
    </location>
</feature>
<dbReference type="PANTHER" id="PTHR24023">
    <property type="entry name" value="COLLAGEN ALPHA"/>
    <property type="match status" value="1"/>
</dbReference>
<keyword evidence="2" id="KW-0472">Membrane</keyword>
<gene>
    <name evidence="3" type="ORF">H4W34_007865</name>
</gene>
<dbReference type="PANTHER" id="PTHR24023:SF1112">
    <property type="entry name" value="COL_CUTICLE_N DOMAIN-CONTAINING PROTEIN-RELATED"/>
    <property type="match status" value="1"/>
</dbReference>
<keyword evidence="4" id="KW-1185">Reference proteome</keyword>
<protein>
    <recommendedName>
        <fullName evidence="5">Collagen triple helix repeat protein</fullName>
    </recommendedName>
</protein>
<evidence type="ECO:0000313" key="3">
    <source>
        <dbReference type="EMBL" id="MBE1538032.1"/>
    </source>
</evidence>
<feature type="compositionally biased region" description="Pro residues" evidence="1">
    <location>
        <begin position="1"/>
        <end position="21"/>
    </location>
</feature>
<evidence type="ECO:0008006" key="5">
    <source>
        <dbReference type="Google" id="ProtNLM"/>
    </source>
</evidence>
<feature type="compositionally biased region" description="Pro residues" evidence="1">
    <location>
        <begin position="60"/>
        <end position="72"/>
    </location>
</feature>
<evidence type="ECO:0000313" key="4">
    <source>
        <dbReference type="Proteomes" id="UP000627838"/>
    </source>
</evidence>
<feature type="compositionally biased region" description="Low complexity" evidence="1">
    <location>
        <begin position="22"/>
        <end position="33"/>
    </location>
</feature>
<dbReference type="Proteomes" id="UP000627838">
    <property type="component" value="Unassembled WGS sequence"/>
</dbReference>
<evidence type="ECO:0000256" key="2">
    <source>
        <dbReference type="SAM" id="Phobius"/>
    </source>
</evidence>
<evidence type="ECO:0000256" key="1">
    <source>
        <dbReference type="SAM" id="MobiDB-lite"/>
    </source>
</evidence>
<keyword evidence="2" id="KW-0812">Transmembrane</keyword>
<organism evidence="3 4">
    <name type="scientific">Actinomadura algeriensis</name>
    <dbReference type="NCBI Taxonomy" id="1679523"/>
    <lineage>
        <taxon>Bacteria</taxon>
        <taxon>Bacillati</taxon>
        <taxon>Actinomycetota</taxon>
        <taxon>Actinomycetes</taxon>
        <taxon>Streptosporangiales</taxon>
        <taxon>Thermomonosporaceae</taxon>
        <taxon>Actinomadura</taxon>
    </lineage>
</organism>
<dbReference type="RefSeq" id="WP_192763797.1">
    <property type="nucleotide sequence ID" value="NZ_JADBDZ010000001.1"/>
</dbReference>
<sequence length="280" mass="28832">MSGWNPPPNPGPPGPPDPNAPSGPQGHPAHPGAPGQPGPGAPGPYGVPGQPAAPGQFGPPGAPGQFGPPGPPSGRKRGKGLLIGLLAGGFAVLLVLGGGGFAFYLMSTSHELSAPSTAGGMSRDTSAERELDDTVDILRRVVMLTANPDGFEYSSAIYRDGDLAYLFVGGTGPYERGSLVSRLDQTLRAELSTDDLRVSTQTYGIEDAGGDGEAVCSRLTAQPESGAARYSHNSVCVWSTRTTFGLVMPVGTANGQDEPPQYKVQGLQQVMRDIRADVES</sequence>
<feature type="region of interest" description="Disordered" evidence="1">
    <location>
        <begin position="1"/>
        <end position="75"/>
    </location>
</feature>
<comment type="caution">
    <text evidence="3">The sequence shown here is derived from an EMBL/GenBank/DDBJ whole genome shotgun (WGS) entry which is preliminary data.</text>
</comment>
<accession>A0ABR9K5E1</accession>
<feature type="compositionally biased region" description="Low complexity" evidence="1">
    <location>
        <begin position="47"/>
        <end position="56"/>
    </location>
</feature>
<reference evidence="3 4" key="1">
    <citation type="submission" date="2020-10" db="EMBL/GenBank/DDBJ databases">
        <title>Sequencing the genomes of 1000 actinobacteria strains.</title>
        <authorList>
            <person name="Klenk H.-P."/>
        </authorList>
    </citation>
    <scope>NUCLEOTIDE SEQUENCE [LARGE SCALE GENOMIC DNA]</scope>
    <source>
        <strain evidence="3 4">DSM 46744</strain>
    </source>
</reference>
<keyword evidence="2" id="KW-1133">Transmembrane helix</keyword>
<dbReference type="InterPro" id="IPR050149">
    <property type="entry name" value="Collagen_superfamily"/>
</dbReference>